<sequence>MNSHIKTKLAQVDALASALHHTCFRNVELLDSQLLIDLLNPLADLIDELEEMCTGTELAAMTQRNSRYLAAMLKVIAGNQSMVEPCMMADLLIPILTSLDAVEVQIRQVNVMGSGARQELHS</sequence>
<keyword evidence="2" id="KW-1185">Reference proteome</keyword>
<reference evidence="1 2" key="1">
    <citation type="journal article" date="2017" name="Front. Microbiol.">
        <title>Strong Genomic and Phenotypic Heterogeneity in the Aeromonas sobria Species Complex.</title>
        <authorList>
            <person name="Gauthier J."/>
            <person name="Vincent A.T."/>
            <person name="Charette S.J."/>
            <person name="Derome N."/>
        </authorList>
    </citation>
    <scope>NUCLEOTIDE SEQUENCE [LARGE SCALE GENOMIC DNA]</scope>
    <source>
        <strain evidence="1 2">TM18</strain>
    </source>
</reference>
<dbReference type="EMBL" id="NQMM01000018">
    <property type="protein sequence ID" value="PKQ81090.1"/>
    <property type="molecule type" value="Genomic_DNA"/>
</dbReference>
<name>A0A2N3J4Y6_AERSO</name>
<gene>
    <name evidence="1" type="ORF">CJP16_05875</name>
</gene>
<evidence type="ECO:0000313" key="1">
    <source>
        <dbReference type="EMBL" id="PKQ81090.1"/>
    </source>
</evidence>
<dbReference type="AlphaFoldDB" id="A0A2N3J4Y6"/>
<evidence type="ECO:0000313" key="2">
    <source>
        <dbReference type="Proteomes" id="UP000233467"/>
    </source>
</evidence>
<proteinExistence type="predicted"/>
<accession>A0A2N3J4Y6</accession>
<comment type="caution">
    <text evidence="1">The sequence shown here is derived from an EMBL/GenBank/DDBJ whole genome shotgun (WGS) entry which is preliminary data.</text>
</comment>
<protein>
    <submittedName>
        <fullName evidence="1">Uncharacterized protein</fullName>
    </submittedName>
</protein>
<organism evidence="1 2">
    <name type="scientific">Aeromonas sobria</name>
    <dbReference type="NCBI Taxonomy" id="646"/>
    <lineage>
        <taxon>Bacteria</taxon>
        <taxon>Pseudomonadati</taxon>
        <taxon>Pseudomonadota</taxon>
        <taxon>Gammaproteobacteria</taxon>
        <taxon>Aeromonadales</taxon>
        <taxon>Aeromonadaceae</taxon>
        <taxon>Aeromonas</taxon>
    </lineage>
</organism>
<dbReference type="Proteomes" id="UP000233467">
    <property type="component" value="Unassembled WGS sequence"/>
</dbReference>
<dbReference type="RefSeq" id="WP_101323955.1">
    <property type="nucleotide sequence ID" value="NZ_NQMM01000018.1"/>
</dbReference>